<evidence type="ECO:0000256" key="2">
    <source>
        <dbReference type="ARBA" id="ARBA00022730"/>
    </source>
</evidence>
<evidence type="ECO:0000256" key="1">
    <source>
        <dbReference type="ARBA" id="ARBA00008080"/>
    </source>
</evidence>
<dbReference type="InterPro" id="IPR019977">
    <property type="entry name" value="Ribosomal_uS13_archaeal"/>
</dbReference>
<keyword evidence="3 6" id="KW-0694">RNA-binding</keyword>
<dbReference type="AlphaFoldDB" id="R9T5A1"/>
<evidence type="ECO:0000256" key="7">
    <source>
        <dbReference type="RuleBase" id="RU003830"/>
    </source>
</evidence>
<dbReference type="HOGENOM" id="CLU_103849_0_0_2"/>
<evidence type="ECO:0000256" key="8">
    <source>
        <dbReference type="SAM" id="MobiDB-lite"/>
    </source>
</evidence>
<evidence type="ECO:0000313" key="10">
    <source>
        <dbReference type="Proteomes" id="UP000014070"/>
    </source>
</evidence>
<sequence>MAEETKSKKADKKSKPEDQAKDENFRYIVRILNTDVDGNKNIILGLQSVKGVGSRVARIVAKRTGIPTDEIFGNLSEEQTTEIENVLNSYIEFAPAWAINRQCDIETGEDMHLYGQNLELTNKDDINRLKMIKCYRGRRHEQGQKVRGQRTRSNGRTGLTMGVSRTKNQPGSK</sequence>
<dbReference type="PANTHER" id="PTHR10871">
    <property type="entry name" value="30S RIBOSOMAL PROTEIN S13/40S RIBOSOMAL PROTEIN S18"/>
    <property type="match status" value="1"/>
</dbReference>
<dbReference type="InterPro" id="IPR010979">
    <property type="entry name" value="Ribosomal_uS13-like_H2TH"/>
</dbReference>
<feature type="compositionally biased region" description="Polar residues" evidence="8">
    <location>
        <begin position="151"/>
        <end position="173"/>
    </location>
</feature>
<keyword evidence="5 6" id="KW-0687">Ribonucleoprotein</keyword>
<evidence type="ECO:0000256" key="3">
    <source>
        <dbReference type="ARBA" id="ARBA00022884"/>
    </source>
</evidence>
<dbReference type="KEGG" id="mer:MMINT_07510"/>
<keyword evidence="2 6" id="KW-0699">rRNA-binding</keyword>
<dbReference type="GO" id="GO:0006412">
    <property type="term" value="P:translation"/>
    <property type="evidence" value="ECO:0007669"/>
    <property type="project" value="UniProtKB-UniRule"/>
</dbReference>
<dbReference type="GO" id="GO:0005829">
    <property type="term" value="C:cytosol"/>
    <property type="evidence" value="ECO:0007669"/>
    <property type="project" value="TreeGrafter"/>
</dbReference>
<comment type="function">
    <text evidence="6">Located at the top of the head of the 30S subunit, it contacts several helices of the 16S rRNA. In the 70S ribosome it contacts the 23S rRNA (bridge B1a) and protein L5 of the 50S subunit (bridge B1b), connecting the 2 subunits; these bridges are implicated in subunit movement.</text>
</comment>
<dbReference type="GO" id="GO:0019843">
    <property type="term" value="F:rRNA binding"/>
    <property type="evidence" value="ECO:0007669"/>
    <property type="project" value="UniProtKB-UniRule"/>
</dbReference>
<dbReference type="InterPro" id="IPR018269">
    <property type="entry name" value="Ribosomal_uS13_CS"/>
</dbReference>
<dbReference type="PROSITE" id="PS00646">
    <property type="entry name" value="RIBOSOMAL_S13_1"/>
    <property type="match status" value="1"/>
</dbReference>
<proteinExistence type="inferred from homology"/>
<dbReference type="InterPro" id="IPR001892">
    <property type="entry name" value="Ribosomal_uS13"/>
</dbReference>
<accession>R9T5A1</accession>
<dbReference type="RefSeq" id="WP_020448642.1">
    <property type="nucleotide sequence ID" value="NC_021353.1"/>
</dbReference>
<evidence type="ECO:0000256" key="4">
    <source>
        <dbReference type="ARBA" id="ARBA00022980"/>
    </source>
</evidence>
<dbReference type="GO" id="GO:0003735">
    <property type="term" value="F:structural constituent of ribosome"/>
    <property type="evidence" value="ECO:0007669"/>
    <property type="project" value="InterPro"/>
</dbReference>
<dbReference type="STRING" id="1295009.MMINT_07510"/>
<dbReference type="SUPFAM" id="SSF46946">
    <property type="entry name" value="S13-like H2TH domain"/>
    <property type="match status" value="1"/>
</dbReference>
<comment type="subunit">
    <text evidence="6">Part of the 30S ribosomal subunit. Forms a loose heterodimer with protein S19. Forms two bridges to the 50S subunit in the 70S ribosome.</text>
</comment>
<keyword evidence="4 6" id="KW-0689">Ribosomal protein</keyword>
<name>R9T5A1_METII</name>
<dbReference type="PANTHER" id="PTHR10871:SF3">
    <property type="entry name" value="SMALL RIBOSOMAL SUBUNIT PROTEIN US13"/>
    <property type="match status" value="1"/>
</dbReference>
<feature type="region of interest" description="Disordered" evidence="8">
    <location>
        <begin position="140"/>
        <end position="173"/>
    </location>
</feature>
<dbReference type="OrthoDB" id="372127at2157"/>
<evidence type="ECO:0000256" key="6">
    <source>
        <dbReference type="HAMAP-Rule" id="MF_01315"/>
    </source>
</evidence>
<comment type="similarity">
    <text evidence="1 6 7">Belongs to the universal ribosomal protein uS13 family.</text>
</comment>
<organism evidence="9 10">
    <name type="scientific">Methanomassiliicoccus intestinalis (strain Issoire-Mx1)</name>
    <dbReference type="NCBI Taxonomy" id="1295009"/>
    <lineage>
        <taxon>Archaea</taxon>
        <taxon>Methanobacteriati</taxon>
        <taxon>Thermoplasmatota</taxon>
        <taxon>Thermoplasmata</taxon>
        <taxon>Methanomassiliicoccales</taxon>
        <taxon>Methanomassiliicoccaceae</taxon>
        <taxon>Methanomassiliicoccus</taxon>
    </lineage>
</organism>
<gene>
    <name evidence="9" type="primary">rps13p</name>
    <name evidence="6" type="synonym">rps13</name>
    <name evidence="9" type="ORF">MMINT_07510</name>
</gene>
<evidence type="ECO:0000256" key="5">
    <source>
        <dbReference type="ARBA" id="ARBA00023274"/>
    </source>
</evidence>
<dbReference type="Gene3D" id="1.10.8.50">
    <property type="match status" value="1"/>
</dbReference>
<dbReference type="InterPro" id="IPR027437">
    <property type="entry name" value="Rbsml_uS13_C"/>
</dbReference>
<dbReference type="PIRSF" id="PIRSF002134">
    <property type="entry name" value="Ribosomal_S13"/>
    <property type="match status" value="1"/>
</dbReference>
<dbReference type="Pfam" id="PF00416">
    <property type="entry name" value="Ribosomal_S13"/>
    <property type="match status" value="1"/>
</dbReference>
<dbReference type="NCBIfam" id="TIGR03629">
    <property type="entry name" value="uS13_arch"/>
    <property type="match status" value="1"/>
</dbReference>
<evidence type="ECO:0000313" key="9">
    <source>
        <dbReference type="EMBL" id="AGN26117.1"/>
    </source>
</evidence>
<dbReference type="NCBIfam" id="NF003140">
    <property type="entry name" value="PRK04053.1"/>
    <property type="match status" value="1"/>
</dbReference>
<dbReference type="FunCoup" id="R9T5A1">
    <property type="interactions" value="167"/>
</dbReference>
<dbReference type="EMBL" id="CP005934">
    <property type="protein sequence ID" value="AGN26117.1"/>
    <property type="molecule type" value="Genomic_DNA"/>
</dbReference>
<dbReference type="GeneID" id="41323171"/>
<keyword evidence="10" id="KW-1185">Reference proteome</keyword>
<protein>
    <recommendedName>
        <fullName evidence="6">Small ribosomal subunit protein uS13</fullName>
    </recommendedName>
</protein>
<dbReference type="PROSITE" id="PS50159">
    <property type="entry name" value="RIBOSOMAL_S13_2"/>
    <property type="match status" value="1"/>
</dbReference>
<dbReference type="GO" id="GO:0015935">
    <property type="term" value="C:small ribosomal subunit"/>
    <property type="evidence" value="ECO:0007669"/>
    <property type="project" value="TreeGrafter"/>
</dbReference>
<dbReference type="Gene3D" id="4.10.910.10">
    <property type="entry name" value="30s ribosomal protein s13, domain 2"/>
    <property type="match status" value="1"/>
</dbReference>
<dbReference type="HAMAP" id="MF_01315">
    <property type="entry name" value="Ribosomal_uS13"/>
    <property type="match status" value="1"/>
</dbReference>
<dbReference type="InParanoid" id="R9T5A1"/>
<dbReference type="Proteomes" id="UP000014070">
    <property type="component" value="Chromosome"/>
</dbReference>
<reference evidence="9 10" key="1">
    <citation type="journal article" date="2013" name="Genome Announc.">
        <title>Genome sequence of 'Candidatus Methanomassiliicoccus intestinalis' Issoire-Mx1, a third thermoplasmatales-related methanogenic archaeon from human feces.</title>
        <authorList>
            <person name="Borrel G."/>
            <person name="Harris H.M."/>
            <person name="Parisot N."/>
            <person name="Gaci N."/>
            <person name="Tottey W."/>
            <person name="Mihajlovski A."/>
            <person name="Deane J."/>
            <person name="Gribaldo S."/>
            <person name="Bardot O."/>
            <person name="Peyretaillade E."/>
            <person name="Peyret P."/>
            <person name="O'Toole P.W."/>
            <person name="Brugere J.F."/>
        </authorList>
    </citation>
    <scope>NUCLEOTIDE SEQUENCE [LARGE SCALE GENOMIC DNA]</scope>
    <source>
        <strain evidence="9 10">Issoire-Mx1</strain>
    </source>
</reference>